<evidence type="ECO:0000313" key="2">
    <source>
        <dbReference type="EMBL" id="NBN80369.1"/>
    </source>
</evidence>
<dbReference type="RefSeq" id="WP_161677853.1">
    <property type="nucleotide sequence ID" value="NZ_JAABLP010000006.1"/>
</dbReference>
<proteinExistence type="inferred from homology"/>
<evidence type="ECO:0000313" key="3">
    <source>
        <dbReference type="Proteomes" id="UP000586722"/>
    </source>
</evidence>
<sequence length="96" mass="11067">MRSILDLLLLVLSMYTYVIIASAIFSWLYAFNVVNTRNQFIATIGQVLYNLTEPVLRPIRRVVPSLNGLDLSPIVLLLGIFLLQNVIMRYVYPYVF</sequence>
<dbReference type="InterPro" id="IPR003425">
    <property type="entry name" value="CCB3/YggT"/>
</dbReference>
<protein>
    <submittedName>
        <fullName evidence="2">YggT family protein</fullName>
    </submittedName>
</protein>
<dbReference type="EMBL" id="JAABLQ010000004">
    <property type="protein sequence ID" value="NBN80369.1"/>
    <property type="molecule type" value="Genomic_DNA"/>
</dbReference>
<organism evidence="2 3">
    <name type="scientific">Pannonibacter tanglangensis</name>
    <dbReference type="NCBI Taxonomy" id="2750084"/>
    <lineage>
        <taxon>Bacteria</taxon>
        <taxon>Pseudomonadati</taxon>
        <taxon>Pseudomonadota</taxon>
        <taxon>Alphaproteobacteria</taxon>
        <taxon>Hyphomicrobiales</taxon>
        <taxon>Stappiaceae</taxon>
        <taxon>Pannonibacter</taxon>
    </lineage>
</organism>
<comment type="similarity">
    <text evidence="1">Belongs to the YggT family.</text>
</comment>
<dbReference type="GO" id="GO:0016020">
    <property type="term" value="C:membrane"/>
    <property type="evidence" value="ECO:0007669"/>
    <property type="project" value="InterPro"/>
</dbReference>
<comment type="caution">
    <text evidence="2">The sequence shown here is derived from an EMBL/GenBank/DDBJ whole genome shotgun (WGS) entry which is preliminary data.</text>
</comment>
<accession>A0A7X5J9Y9</accession>
<dbReference type="PANTHER" id="PTHR33219:SF14">
    <property type="entry name" value="PROTEIN COFACTOR ASSEMBLY OF COMPLEX C SUBUNIT B CCB3, CHLOROPLASTIC-RELATED"/>
    <property type="match status" value="1"/>
</dbReference>
<dbReference type="AlphaFoldDB" id="A0A7X5J9Y9"/>
<dbReference type="Pfam" id="PF02325">
    <property type="entry name" value="CCB3_YggT"/>
    <property type="match status" value="1"/>
</dbReference>
<name>A0A7X5J9Y9_9HYPH</name>
<dbReference type="Proteomes" id="UP000586722">
    <property type="component" value="Unassembled WGS sequence"/>
</dbReference>
<evidence type="ECO:0000256" key="1">
    <source>
        <dbReference type="ARBA" id="ARBA00010894"/>
    </source>
</evidence>
<dbReference type="PANTHER" id="PTHR33219">
    <property type="entry name" value="YLMG HOMOLOG PROTEIN 2, CHLOROPLASTIC"/>
    <property type="match status" value="1"/>
</dbReference>
<keyword evidence="3" id="KW-1185">Reference proteome</keyword>
<reference evidence="3" key="1">
    <citation type="submission" date="2020-01" db="EMBL/GenBank/DDBJ databases">
        <authorList>
            <person name="Fang Y."/>
            <person name="Sun R."/>
            <person name="Nie L."/>
            <person name="He J."/>
            <person name="Hao L."/>
            <person name="Wang L."/>
            <person name="Su S."/>
            <person name="Lv E."/>
            <person name="Zhang Z."/>
            <person name="Xie R."/>
            <person name="Liu H."/>
        </authorList>
    </citation>
    <scope>NUCLEOTIDE SEQUENCE [LARGE SCALE GENOMIC DNA]</scope>
    <source>
        <strain evidence="3">XCT-53</strain>
    </source>
</reference>
<gene>
    <name evidence="2" type="ORF">GWI72_18980</name>
</gene>